<organism evidence="2 3">
    <name type="scientific">Primorskyibacter sedentarius</name>
    <dbReference type="NCBI Taxonomy" id="745311"/>
    <lineage>
        <taxon>Bacteria</taxon>
        <taxon>Pseudomonadati</taxon>
        <taxon>Pseudomonadota</taxon>
        <taxon>Alphaproteobacteria</taxon>
        <taxon>Rhodobacterales</taxon>
        <taxon>Roseobacteraceae</taxon>
        <taxon>Primorskyibacter</taxon>
    </lineage>
</organism>
<protein>
    <recommendedName>
        <fullName evidence="4">Cell pole-organizing protein PopZ</fullName>
    </recommendedName>
</protein>
<evidence type="ECO:0000313" key="2">
    <source>
        <dbReference type="EMBL" id="TCS67670.1"/>
    </source>
</evidence>
<dbReference type="Proteomes" id="UP000295696">
    <property type="component" value="Unassembled WGS sequence"/>
</dbReference>
<dbReference type="AlphaFoldDB" id="A0A4V6NYN5"/>
<comment type="caution">
    <text evidence="2">The sequence shown here is derived from an EMBL/GenBank/DDBJ whole genome shotgun (WGS) entry which is preliminary data.</text>
</comment>
<gene>
    <name evidence="2" type="ORF">EDD52_101773</name>
</gene>
<evidence type="ECO:0008006" key="4">
    <source>
        <dbReference type="Google" id="ProtNLM"/>
    </source>
</evidence>
<dbReference type="RefSeq" id="WP_165907426.1">
    <property type="nucleotide sequence ID" value="NZ_SLZU01000001.1"/>
</dbReference>
<feature type="compositionally biased region" description="Low complexity" evidence="1">
    <location>
        <begin position="110"/>
        <end position="122"/>
    </location>
</feature>
<reference evidence="2 3" key="1">
    <citation type="submission" date="2019-03" db="EMBL/GenBank/DDBJ databases">
        <title>Genomic Encyclopedia of Type Strains, Phase IV (KMG-IV): sequencing the most valuable type-strain genomes for metagenomic binning, comparative biology and taxonomic classification.</title>
        <authorList>
            <person name="Goeker M."/>
        </authorList>
    </citation>
    <scope>NUCLEOTIDE SEQUENCE [LARGE SCALE GENOMIC DNA]</scope>
    <source>
        <strain evidence="2 3">DSM 104836</strain>
    </source>
</reference>
<keyword evidence="3" id="KW-1185">Reference proteome</keyword>
<feature type="compositionally biased region" description="Low complexity" evidence="1">
    <location>
        <begin position="54"/>
        <end position="64"/>
    </location>
</feature>
<feature type="region of interest" description="Disordered" evidence="1">
    <location>
        <begin position="24"/>
        <end position="220"/>
    </location>
</feature>
<name>A0A4V6NYN5_9RHOB</name>
<dbReference type="EMBL" id="SLZU01000001">
    <property type="protein sequence ID" value="TCS67670.1"/>
    <property type="molecule type" value="Genomic_DNA"/>
</dbReference>
<evidence type="ECO:0000256" key="1">
    <source>
        <dbReference type="SAM" id="MobiDB-lite"/>
    </source>
</evidence>
<feature type="compositionally biased region" description="Polar residues" evidence="1">
    <location>
        <begin position="188"/>
        <end position="198"/>
    </location>
</feature>
<sequence>MSDPVTNVEIEDVLSSIRRLVSDEERVTARKPGKPPADLLILTPEQRVPGTSSKGAAKAAPGAQKRADQKTDPVGKAPASAGIKADPPIGQASAALLLDRSAKRPHRNDPASADASDSNDTPARGDDLYTLHANRAGADKPADASSDGSLESKIAELEAMFAKGAPRWETEEDEDGSTAPFAPPSPRPQNASEASQASADGAPATKPAGTDLVDPSAQPLLDEAALREMVSEIVRQELQGVLGERITRNVRKLVRREINRALLSQDFD</sequence>
<proteinExistence type="predicted"/>
<evidence type="ECO:0000313" key="3">
    <source>
        <dbReference type="Proteomes" id="UP000295696"/>
    </source>
</evidence>
<accession>A0A4V6NYN5</accession>